<protein>
    <submittedName>
        <fullName evidence="1">Uncharacterized protein</fullName>
    </submittedName>
</protein>
<dbReference type="Proteomes" id="UP001165082">
    <property type="component" value="Unassembled WGS sequence"/>
</dbReference>
<gene>
    <name evidence="1" type="ORF">TrRE_jg734</name>
</gene>
<organism evidence="1 2">
    <name type="scientific">Triparma retinervis</name>
    <dbReference type="NCBI Taxonomy" id="2557542"/>
    <lineage>
        <taxon>Eukaryota</taxon>
        <taxon>Sar</taxon>
        <taxon>Stramenopiles</taxon>
        <taxon>Ochrophyta</taxon>
        <taxon>Bolidophyceae</taxon>
        <taxon>Parmales</taxon>
        <taxon>Triparmaceae</taxon>
        <taxon>Triparma</taxon>
    </lineage>
</organism>
<name>A0A9W6ZA51_9STRA</name>
<evidence type="ECO:0000313" key="1">
    <source>
        <dbReference type="EMBL" id="GMH50742.1"/>
    </source>
</evidence>
<reference evidence="1" key="1">
    <citation type="submission" date="2022-07" db="EMBL/GenBank/DDBJ databases">
        <title>Genome analysis of Parmales, a sister group of diatoms, reveals the evolutionary specialization of diatoms from phago-mixotrophs to photoautotrophs.</title>
        <authorList>
            <person name="Ban H."/>
            <person name="Sato S."/>
            <person name="Yoshikawa S."/>
            <person name="Kazumasa Y."/>
            <person name="Nakamura Y."/>
            <person name="Ichinomiya M."/>
            <person name="Saitoh K."/>
            <person name="Sato N."/>
            <person name="Blanc-Mathieu R."/>
            <person name="Endo H."/>
            <person name="Kuwata A."/>
            <person name="Ogata H."/>
        </authorList>
    </citation>
    <scope>NUCLEOTIDE SEQUENCE</scope>
</reference>
<evidence type="ECO:0000313" key="2">
    <source>
        <dbReference type="Proteomes" id="UP001165082"/>
    </source>
</evidence>
<sequence length="196" mass="21518">MSSFSRHTGTHSYSWTVALTNPQITGRRETSMTVTLRHNVLSGSRQVLIDGSLLPGSKGTTGFFRLTPQSDGSRVGDELLFQVPRADVSSGSVALKILVKPNILSSALYEYKCFVDGVELREDAQAPPASAPPPPDFKIVVHEYKIENDALGEVILSKPCWISSNLRARRALAVSRSPRWRPCFAMSKLKGIVCFL</sequence>
<dbReference type="AlphaFoldDB" id="A0A9W6ZA51"/>
<dbReference type="EMBL" id="BRXZ01000683">
    <property type="protein sequence ID" value="GMH50742.1"/>
    <property type="molecule type" value="Genomic_DNA"/>
</dbReference>
<keyword evidence="2" id="KW-1185">Reference proteome</keyword>
<proteinExistence type="predicted"/>
<accession>A0A9W6ZA51</accession>
<dbReference type="OrthoDB" id="199075at2759"/>
<comment type="caution">
    <text evidence="1">The sequence shown here is derived from an EMBL/GenBank/DDBJ whole genome shotgun (WGS) entry which is preliminary data.</text>
</comment>